<evidence type="ECO:0000313" key="15">
    <source>
        <dbReference type="EMBL" id="KAK7046083.1"/>
    </source>
</evidence>
<keyword evidence="5 13" id="KW-0349">Heme</keyword>
<feature type="binding site" description="axial binding residue" evidence="13">
    <location>
        <position position="487"/>
    </location>
    <ligand>
        <name>heme</name>
        <dbReference type="ChEBI" id="CHEBI:30413"/>
    </ligand>
    <ligandPart>
        <name>Fe</name>
        <dbReference type="ChEBI" id="CHEBI:18248"/>
    </ligandPart>
</feature>
<gene>
    <name evidence="15" type="ORF">VNI00_007078</name>
</gene>
<keyword evidence="8 14" id="KW-1133">Transmembrane helix</keyword>
<dbReference type="InterPro" id="IPR036396">
    <property type="entry name" value="Cyt_P450_sf"/>
</dbReference>
<dbReference type="GO" id="GO:0004497">
    <property type="term" value="F:monooxygenase activity"/>
    <property type="evidence" value="ECO:0007669"/>
    <property type="project" value="UniProtKB-KW"/>
</dbReference>
<comment type="caution">
    <text evidence="15">The sequence shown here is derived from an EMBL/GenBank/DDBJ whole genome shotgun (WGS) entry which is preliminary data.</text>
</comment>
<dbReference type="InterPro" id="IPR050121">
    <property type="entry name" value="Cytochrome_P450_monoxygenase"/>
</dbReference>
<keyword evidence="7 13" id="KW-0479">Metal-binding</keyword>
<dbReference type="SUPFAM" id="SSF48264">
    <property type="entry name" value="Cytochrome P450"/>
    <property type="match status" value="1"/>
</dbReference>
<evidence type="ECO:0000256" key="6">
    <source>
        <dbReference type="ARBA" id="ARBA00022692"/>
    </source>
</evidence>
<dbReference type="GO" id="GO:0020037">
    <property type="term" value="F:heme binding"/>
    <property type="evidence" value="ECO:0007669"/>
    <property type="project" value="InterPro"/>
</dbReference>
<dbReference type="GO" id="GO:0016705">
    <property type="term" value="F:oxidoreductase activity, acting on paired donors, with incorporation or reduction of molecular oxygen"/>
    <property type="evidence" value="ECO:0007669"/>
    <property type="project" value="InterPro"/>
</dbReference>
<dbReference type="Gene3D" id="1.10.630.10">
    <property type="entry name" value="Cytochrome P450"/>
    <property type="match status" value="1"/>
</dbReference>
<keyword evidence="6 14" id="KW-0812">Transmembrane</keyword>
<reference evidence="15 16" key="1">
    <citation type="submission" date="2024-01" db="EMBL/GenBank/DDBJ databases">
        <title>A draft genome for a cacao thread blight-causing isolate of Paramarasmius palmivorus.</title>
        <authorList>
            <person name="Baruah I.K."/>
            <person name="Bukari Y."/>
            <person name="Amoako-Attah I."/>
            <person name="Meinhardt L.W."/>
            <person name="Bailey B.A."/>
            <person name="Cohen S.P."/>
        </authorList>
    </citation>
    <scope>NUCLEOTIDE SEQUENCE [LARGE SCALE GENOMIC DNA]</scope>
    <source>
        <strain evidence="15 16">GH-12</strain>
    </source>
</reference>
<dbReference type="InterPro" id="IPR001128">
    <property type="entry name" value="Cyt_P450"/>
</dbReference>
<keyword evidence="16" id="KW-1185">Reference proteome</keyword>
<evidence type="ECO:0000256" key="13">
    <source>
        <dbReference type="PIRSR" id="PIRSR602403-1"/>
    </source>
</evidence>
<evidence type="ECO:0000256" key="1">
    <source>
        <dbReference type="ARBA" id="ARBA00001971"/>
    </source>
</evidence>
<comment type="cofactor">
    <cofactor evidence="1 13">
        <name>heme</name>
        <dbReference type="ChEBI" id="CHEBI:30413"/>
    </cofactor>
</comment>
<sequence length="549" mass="61764">MPILSNLQLLFQTFALAGSIVFLVPLLSYIYDLHALSNKHLPGPPNNSFFGGNQKDLFEDEDASIYTKWIEQYGRIHNRATFFGRSQITVADLKGISFILRNSYDYPKHDSWRFLLSRVTGRGVLTAAREEHRKQRRVMNPAFEFTQIKDLTKIFLEKSIELRDAWSTIIGSDEIGHVDALSWLSRMTLDVIGKAGSYISRACIDIPLAHAQPGFNYDFQSLQGEPNELNVAFSEAFRHGVGNMSLPVILKMFFPILRILPETDKVLRQAQTTIFKIGKQLLADAKATLSVEAKDSKDILSLLVHSNMSQVLAPDQRMSDDQVLAQVPTFLVAGHESTGTATAWAFLALCENIDAQDKLRNELLSVSTDTPSMDQLNALPYLDAVVKEALRLYAPVFETSRVALKDDVIPLDEPFTDKHGVVYRELRIKKGQELGIPIIALNRDKKLWGEDALVFRPERWEDLPDAVSGIPGIVNHLMTFIGGPTACIGWRFALVEMKALLFVLVRSFEFKLAVPRDEVLIKQGFPIHRPFVKSSGRHELPLLLRLVVA</sequence>
<dbReference type="InterPro" id="IPR002403">
    <property type="entry name" value="Cyt_P450_E_grp-IV"/>
</dbReference>
<comment type="pathway">
    <text evidence="3">Secondary metabolite biosynthesis; terpenoid biosynthesis.</text>
</comment>
<name>A0AAW0D5J7_9AGAR</name>
<evidence type="ECO:0000256" key="3">
    <source>
        <dbReference type="ARBA" id="ARBA00004721"/>
    </source>
</evidence>
<dbReference type="CDD" id="cd11069">
    <property type="entry name" value="CYP_FUM15-like"/>
    <property type="match status" value="1"/>
</dbReference>
<dbReference type="AlphaFoldDB" id="A0AAW0D5J7"/>
<keyword evidence="12 14" id="KW-0472">Membrane</keyword>
<evidence type="ECO:0000256" key="11">
    <source>
        <dbReference type="ARBA" id="ARBA00023033"/>
    </source>
</evidence>
<comment type="subcellular location">
    <subcellularLocation>
        <location evidence="2">Membrane</location>
    </subcellularLocation>
</comment>
<dbReference type="GO" id="GO:0005506">
    <property type="term" value="F:iron ion binding"/>
    <property type="evidence" value="ECO:0007669"/>
    <property type="project" value="InterPro"/>
</dbReference>
<evidence type="ECO:0000256" key="9">
    <source>
        <dbReference type="ARBA" id="ARBA00023002"/>
    </source>
</evidence>
<dbReference type="GO" id="GO:0016020">
    <property type="term" value="C:membrane"/>
    <property type="evidence" value="ECO:0007669"/>
    <property type="project" value="UniProtKB-SubCell"/>
</dbReference>
<feature type="transmembrane region" description="Helical" evidence="14">
    <location>
        <begin position="9"/>
        <end position="31"/>
    </location>
</feature>
<evidence type="ECO:0000256" key="12">
    <source>
        <dbReference type="ARBA" id="ARBA00023136"/>
    </source>
</evidence>
<evidence type="ECO:0000256" key="5">
    <source>
        <dbReference type="ARBA" id="ARBA00022617"/>
    </source>
</evidence>
<dbReference type="EMBL" id="JAYKXP010000022">
    <property type="protein sequence ID" value="KAK7046083.1"/>
    <property type="molecule type" value="Genomic_DNA"/>
</dbReference>
<evidence type="ECO:0008006" key="17">
    <source>
        <dbReference type="Google" id="ProtNLM"/>
    </source>
</evidence>
<dbReference type="Proteomes" id="UP001383192">
    <property type="component" value="Unassembled WGS sequence"/>
</dbReference>
<keyword evidence="10 13" id="KW-0408">Iron</keyword>
<keyword evidence="11" id="KW-0503">Monooxygenase</keyword>
<evidence type="ECO:0000256" key="8">
    <source>
        <dbReference type="ARBA" id="ARBA00022989"/>
    </source>
</evidence>
<dbReference type="PANTHER" id="PTHR24305">
    <property type="entry name" value="CYTOCHROME P450"/>
    <property type="match status" value="1"/>
</dbReference>
<accession>A0AAW0D5J7</accession>
<proteinExistence type="inferred from homology"/>
<comment type="similarity">
    <text evidence="4">Belongs to the cytochrome P450 family.</text>
</comment>
<evidence type="ECO:0000256" key="7">
    <source>
        <dbReference type="ARBA" id="ARBA00022723"/>
    </source>
</evidence>
<dbReference type="PANTHER" id="PTHR24305:SF166">
    <property type="entry name" value="CYTOCHROME P450 12A4, MITOCHONDRIAL-RELATED"/>
    <property type="match status" value="1"/>
</dbReference>
<dbReference type="PRINTS" id="PR00465">
    <property type="entry name" value="EP450IV"/>
</dbReference>
<evidence type="ECO:0000256" key="4">
    <source>
        <dbReference type="ARBA" id="ARBA00010617"/>
    </source>
</evidence>
<evidence type="ECO:0000256" key="10">
    <source>
        <dbReference type="ARBA" id="ARBA00023004"/>
    </source>
</evidence>
<keyword evidence="9" id="KW-0560">Oxidoreductase</keyword>
<protein>
    <recommendedName>
        <fullName evidence="17">Cytochrome P450</fullName>
    </recommendedName>
</protein>
<dbReference type="Pfam" id="PF00067">
    <property type="entry name" value="p450"/>
    <property type="match status" value="1"/>
</dbReference>
<evidence type="ECO:0000256" key="2">
    <source>
        <dbReference type="ARBA" id="ARBA00004370"/>
    </source>
</evidence>
<organism evidence="15 16">
    <name type="scientific">Paramarasmius palmivorus</name>
    <dbReference type="NCBI Taxonomy" id="297713"/>
    <lineage>
        <taxon>Eukaryota</taxon>
        <taxon>Fungi</taxon>
        <taxon>Dikarya</taxon>
        <taxon>Basidiomycota</taxon>
        <taxon>Agaricomycotina</taxon>
        <taxon>Agaricomycetes</taxon>
        <taxon>Agaricomycetidae</taxon>
        <taxon>Agaricales</taxon>
        <taxon>Marasmiineae</taxon>
        <taxon>Marasmiaceae</taxon>
        <taxon>Paramarasmius</taxon>
    </lineage>
</organism>
<evidence type="ECO:0000313" key="16">
    <source>
        <dbReference type="Proteomes" id="UP001383192"/>
    </source>
</evidence>
<dbReference type="PRINTS" id="PR00385">
    <property type="entry name" value="P450"/>
</dbReference>
<evidence type="ECO:0000256" key="14">
    <source>
        <dbReference type="SAM" id="Phobius"/>
    </source>
</evidence>